<evidence type="ECO:0000313" key="2">
    <source>
        <dbReference type="Proteomes" id="UP000023806"/>
    </source>
</evidence>
<protein>
    <submittedName>
        <fullName evidence="1">Uncharacterized protein</fullName>
    </submittedName>
</protein>
<evidence type="ECO:0000313" key="1">
    <source>
        <dbReference type="EMBL" id="EZK41911.1"/>
    </source>
</evidence>
<gene>
    <name evidence="1" type="ORF">P250_02093</name>
</gene>
<reference evidence="1 2" key="1">
    <citation type="submission" date="2014-03" db="EMBL/GenBank/DDBJ databases">
        <title>The Genome Sequence of Francisella tularensis subsp. tularensis str. SCHU S4 substr. FSC043.</title>
        <authorList>
            <consortium name="The Broad Institute Genomics Platform"/>
            <consortium name="The Broad Institute Genome Sequencing Center for Infectious Disease"/>
            <person name="Chapman S.B."/>
            <person name="Guina T."/>
            <person name="Gelhaus C."/>
            <person name="Comer J."/>
            <person name="Sellati T."/>
            <person name="Sjostedt A."/>
            <person name="Young S.K."/>
            <person name="Zeng Q."/>
            <person name="Gargeya S."/>
            <person name="Abouelleil A."/>
            <person name="Alvarado L."/>
            <person name="Chapman S.B."/>
            <person name="Gainer-Dewar J."/>
            <person name="Goldberg J."/>
            <person name="Griggs A."/>
            <person name="Gujja S."/>
            <person name="Hansen M."/>
            <person name="Howarth C."/>
            <person name="Imamovic A."/>
            <person name="Larimer J."/>
            <person name="Murphy C."/>
            <person name="Naylor J."/>
            <person name="Pearson M."/>
            <person name="Poon T.W."/>
            <person name="Priest M."/>
            <person name="Roberts A."/>
            <person name="Saif S."/>
            <person name="Shea T."/>
            <person name="Sykes S."/>
            <person name="Wortman J."/>
            <person name="Nusbaum C."/>
            <person name="Birren B."/>
        </authorList>
    </citation>
    <scope>NUCLEOTIDE SEQUENCE [LARGE SCALE GENOMIC DNA]</scope>
    <source>
        <strain evidence="1 2">Schu S4</strain>
    </source>
</reference>
<accession>A0AAD3G652</accession>
<dbReference type="RefSeq" id="WP_003028588.1">
    <property type="nucleotide sequence ID" value="NZ_KK211923.1"/>
</dbReference>
<proteinExistence type="predicted"/>
<dbReference type="Proteomes" id="UP000023806">
    <property type="component" value="Unassembled WGS sequence"/>
</dbReference>
<organism evidence="1 2">
    <name type="scientific">Francisella tularensis subsp. tularensis str. SCHU S4 substr. FSC237</name>
    <dbReference type="NCBI Taxonomy" id="1341660"/>
    <lineage>
        <taxon>Bacteria</taxon>
        <taxon>Pseudomonadati</taxon>
        <taxon>Pseudomonadota</taxon>
        <taxon>Gammaproteobacteria</taxon>
        <taxon>Thiotrichales</taxon>
        <taxon>Francisellaceae</taxon>
        <taxon>Francisella</taxon>
    </lineage>
</organism>
<sequence length="114" mass="12973">MENSLLISNFKQWLFLILLSSISISSICYSNARSEIIIENNCSVPIFLNVAPGNSTGKKIDNQKLLANEYINLGQYTNDKIFNNTSIININYHSENLQNNGSIQFSLKKWLEIK</sequence>
<dbReference type="AlphaFoldDB" id="A0AAD3G652"/>
<comment type="caution">
    <text evidence="1">The sequence shown here is derived from an EMBL/GenBank/DDBJ whole genome shotgun (WGS) entry which is preliminary data.</text>
</comment>
<name>A0AAD3G652_FRATT</name>
<dbReference type="EMBL" id="JIDS01000001">
    <property type="protein sequence ID" value="EZK41911.1"/>
    <property type="molecule type" value="Genomic_DNA"/>
</dbReference>